<dbReference type="AlphaFoldDB" id="A0A9D1JJP5"/>
<evidence type="ECO:0000313" key="15">
    <source>
        <dbReference type="EMBL" id="HIS30903.1"/>
    </source>
</evidence>
<keyword evidence="8" id="KW-0443">Lipid metabolism</keyword>
<reference evidence="15" key="1">
    <citation type="submission" date="2020-10" db="EMBL/GenBank/DDBJ databases">
        <authorList>
            <person name="Gilroy R."/>
        </authorList>
    </citation>
    <scope>NUCLEOTIDE SEQUENCE</scope>
    <source>
        <strain evidence="15">CHK190-19873</strain>
    </source>
</reference>
<dbReference type="PANTHER" id="PTHR21248:SF22">
    <property type="entry name" value="PHOSPHOLIPASE D"/>
    <property type="match status" value="1"/>
</dbReference>
<keyword evidence="5 13" id="KW-0812">Transmembrane</keyword>
<proteinExistence type="predicted"/>
<accession>A0A9D1JJP5</accession>
<name>A0A9D1JJP5_9FIRM</name>
<keyword evidence="6" id="KW-0677">Repeat</keyword>
<evidence type="ECO:0000256" key="1">
    <source>
        <dbReference type="ARBA" id="ARBA00004651"/>
    </source>
</evidence>
<sequence length="534" mass="61972">MERIDKAELRKKIENSQTIEKGREGIAHVIFGRSMIIFALMLLQIILLFWGLTRLSEIWYAFSGIMTVLALVLVVHIINKTENPAYKLVWTVMILVVPLFGSAMYLFVEAQIGTKWINARLQYIHRDMKRYWAQKPEVMRRLAQEDEQMASLGKYVSESGGYSIYENTSAKYFPTGMDKFEELKTQLQKAEKFIFMEYFIVSKGYMWDSVLEILKEKAKEGVEVRFMYDGMNTVARLPYKYQEQLRSYGIQCHVFAHIRPSLSTRQNNRDHRKIVVIDGHTAFTGGINLADEYINRKERFGYWKDTGIMIQGEAVRSFTLMFLEMWNVERYDMYDTYDKYLTAAANREPKPGDGFVMPYGDSPVDSENVGETVYMDILNTAKRYVHIMTPYLILDNEMLTALKYAAKRGIDVKIIMPHIPDKWYAFVLAKTYYNELLESGVKIYEFVPGFVHAKSFTSDDEKAVVGTINLDYRSLYLHFECAVMLYRNEAVAAVEKDFQDTLDKCIAVTPDDFGNQPLRDQIAGKVFRLLAPLM</sequence>
<feature type="transmembrane region" description="Helical" evidence="13">
    <location>
        <begin position="58"/>
        <end position="78"/>
    </location>
</feature>
<dbReference type="GO" id="GO:0005886">
    <property type="term" value="C:plasma membrane"/>
    <property type="evidence" value="ECO:0007669"/>
    <property type="project" value="UniProtKB-SubCell"/>
</dbReference>
<evidence type="ECO:0000256" key="3">
    <source>
        <dbReference type="ARBA" id="ARBA00022516"/>
    </source>
</evidence>
<dbReference type="Gene3D" id="3.30.870.10">
    <property type="entry name" value="Endonuclease Chain A"/>
    <property type="match status" value="2"/>
</dbReference>
<dbReference type="CDD" id="cd09154">
    <property type="entry name" value="PLDc_SMU_988_like_1"/>
    <property type="match status" value="1"/>
</dbReference>
<feature type="domain" description="PLD phosphodiesterase" evidence="14">
    <location>
        <begin position="266"/>
        <end position="293"/>
    </location>
</feature>
<evidence type="ECO:0000256" key="10">
    <source>
        <dbReference type="ARBA" id="ARBA00023209"/>
    </source>
</evidence>
<dbReference type="SUPFAM" id="SSF56024">
    <property type="entry name" value="Phospholipase D/nuclease"/>
    <property type="match status" value="2"/>
</dbReference>
<feature type="transmembrane region" description="Helical" evidence="13">
    <location>
        <begin position="85"/>
        <end position="108"/>
    </location>
</feature>
<dbReference type="InterPro" id="IPR001736">
    <property type="entry name" value="PLipase_D/transphosphatidylase"/>
</dbReference>
<protein>
    <recommendedName>
        <fullName evidence="12">Cardiolipin synthase</fullName>
        <ecNumber evidence="12">2.7.8.-</ecNumber>
    </recommendedName>
</protein>
<keyword evidence="4" id="KW-0808">Transferase</keyword>
<dbReference type="EC" id="2.7.8.-" evidence="12"/>
<evidence type="ECO:0000256" key="9">
    <source>
        <dbReference type="ARBA" id="ARBA00023136"/>
    </source>
</evidence>
<dbReference type="PROSITE" id="PS50035">
    <property type="entry name" value="PLD"/>
    <property type="match status" value="2"/>
</dbReference>
<dbReference type="GO" id="GO:0032049">
    <property type="term" value="P:cardiolipin biosynthetic process"/>
    <property type="evidence" value="ECO:0007669"/>
    <property type="project" value="UniProtKB-UniRule"/>
</dbReference>
<dbReference type="NCBIfam" id="TIGR04265">
    <property type="entry name" value="bac_cardiolipin"/>
    <property type="match status" value="1"/>
</dbReference>
<keyword evidence="7 13" id="KW-1133">Transmembrane helix</keyword>
<dbReference type="PANTHER" id="PTHR21248">
    <property type="entry name" value="CARDIOLIPIN SYNTHASE"/>
    <property type="match status" value="1"/>
</dbReference>
<dbReference type="Proteomes" id="UP000823935">
    <property type="component" value="Unassembled WGS sequence"/>
</dbReference>
<evidence type="ECO:0000256" key="12">
    <source>
        <dbReference type="NCBIfam" id="TIGR04265"/>
    </source>
</evidence>
<gene>
    <name evidence="15" type="primary">cls</name>
    <name evidence="15" type="ORF">IAB44_05030</name>
</gene>
<evidence type="ECO:0000256" key="2">
    <source>
        <dbReference type="ARBA" id="ARBA00022475"/>
    </source>
</evidence>
<dbReference type="Pfam" id="PF13091">
    <property type="entry name" value="PLDc_2"/>
    <property type="match status" value="2"/>
</dbReference>
<comment type="caution">
    <text evidence="15">The sequence shown here is derived from an EMBL/GenBank/DDBJ whole genome shotgun (WGS) entry which is preliminary data.</text>
</comment>
<dbReference type="InterPro" id="IPR022924">
    <property type="entry name" value="Cardiolipin_synthase"/>
</dbReference>
<evidence type="ECO:0000256" key="4">
    <source>
        <dbReference type="ARBA" id="ARBA00022679"/>
    </source>
</evidence>
<reference evidence="15" key="2">
    <citation type="journal article" date="2021" name="PeerJ">
        <title>Extensive microbial diversity within the chicken gut microbiome revealed by metagenomics and culture.</title>
        <authorList>
            <person name="Gilroy R."/>
            <person name="Ravi A."/>
            <person name="Getino M."/>
            <person name="Pursley I."/>
            <person name="Horton D.L."/>
            <person name="Alikhan N.F."/>
            <person name="Baker D."/>
            <person name="Gharbi K."/>
            <person name="Hall N."/>
            <person name="Watson M."/>
            <person name="Adriaenssens E.M."/>
            <person name="Foster-Nyarko E."/>
            <person name="Jarju S."/>
            <person name="Secka A."/>
            <person name="Antonio M."/>
            <person name="Oren A."/>
            <person name="Chaudhuri R.R."/>
            <person name="La Ragione R."/>
            <person name="Hildebrand F."/>
            <person name="Pallen M.J."/>
        </authorList>
    </citation>
    <scope>NUCLEOTIDE SEQUENCE</scope>
    <source>
        <strain evidence="15">CHK190-19873</strain>
    </source>
</reference>
<dbReference type="GO" id="GO:0008808">
    <property type="term" value="F:cardiolipin synthase activity"/>
    <property type="evidence" value="ECO:0007669"/>
    <property type="project" value="UniProtKB-UniRule"/>
</dbReference>
<keyword evidence="11" id="KW-1208">Phospholipid metabolism</keyword>
<feature type="domain" description="PLD phosphodiesterase" evidence="14">
    <location>
        <begin position="447"/>
        <end position="474"/>
    </location>
</feature>
<evidence type="ECO:0000259" key="14">
    <source>
        <dbReference type="PROSITE" id="PS50035"/>
    </source>
</evidence>
<evidence type="ECO:0000256" key="5">
    <source>
        <dbReference type="ARBA" id="ARBA00022692"/>
    </source>
</evidence>
<comment type="subcellular location">
    <subcellularLocation>
        <location evidence="1">Cell membrane</location>
        <topology evidence="1">Multi-pass membrane protein</topology>
    </subcellularLocation>
</comment>
<evidence type="ECO:0000256" key="13">
    <source>
        <dbReference type="SAM" id="Phobius"/>
    </source>
</evidence>
<evidence type="ECO:0000313" key="16">
    <source>
        <dbReference type="Proteomes" id="UP000823935"/>
    </source>
</evidence>
<dbReference type="Pfam" id="PF13396">
    <property type="entry name" value="PLDc_N"/>
    <property type="match status" value="1"/>
</dbReference>
<dbReference type="SMART" id="SM00155">
    <property type="entry name" value="PLDc"/>
    <property type="match status" value="2"/>
</dbReference>
<evidence type="ECO:0000256" key="11">
    <source>
        <dbReference type="ARBA" id="ARBA00023264"/>
    </source>
</evidence>
<dbReference type="InterPro" id="IPR025202">
    <property type="entry name" value="PLD-like_dom"/>
</dbReference>
<evidence type="ECO:0000256" key="7">
    <source>
        <dbReference type="ARBA" id="ARBA00022989"/>
    </source>
</evidence>
<keyword evidence="3" id="KW-0444">Lipid biosynthesis</keyword>
<evidence type="ECO:0000256" key="6">
    <source>
        <dbReference type="ARBA" id="ARBA00022737"/>
    </source>
</evidence>
<feature type="transmembrane region" description="Helical" evidence="13">
    <location>
        <begin position="30"/>
        <end position="52"/>
    </location>
</feature>
<dbReference type="InterPro" id="IPR027379">
    <property type="entry name" value="CLS_N"/>
</dbReference>
<dbReference type="EMBL" id="DVIQ01000024">
    <property type="protein sequence ID" value="HIS30903.1"/>
    <property type="molecule type" value="Genomic_DNA"/>
</dbReference>
<organism evidence="15 16">
    <name type="scientific">Candidatus Limivivens intestinipullorum</name>
    <dbReference type="NCBI Taxonomy" id="2840858"/>
    <lineage>
        <taxon>Bacteria</taxon>
        <taxon>Bacillati</taxon>
        <taxon>Bacillota</taxon>
        <taxon>Clostridia</taxon>
        <taxon>Lachnospirales</taxon>
        <taxon>Lachnospiraceae</taxon>
        <taxon>Lachnospiraceae incertae sedis</taxon>
        <taxon>Candidatus Limivivens</taxon>
    </lineage>
</organism>
<keyword evidence="9 13" id="KW-0472">Membrane</keyword>
<dbReference type="CDD" id="cd09160">
    <property type="entry name" value="PLDc_SMU_988_like_2"/>
    <property type="match status" value="1"/>
</dbReference>
<keyword evidence="2" id="KW-1003">Cell membrane</keyword>
<keyword evidence="10" id="KW-0594">Phospholipid biosynthesis</keyword>
<evidence type="ECO:0000256" key="8">
    <source>
        <dbReference type="ARBA" id="ARBA00023098"/>
    </source>
</evidence>